<protein>
    <submittedName>
        <fullName evidence="11">ABC transporter permease</fullName>
    </submittedName>
</protein>
<reference evidence="11 12" key="1">
    <citation type="submission" date="2022-03" db="EMBL/GenBank/DDBJ databases">
        <authorList>
            <person name="Brunel B."/>
        </authorList>
    </citation>
    <scope>NUCLEOTIDE SEQUENCE [LARGE SCALE GENOMIC DNA]</scope>
    <source>
        <strain evidence="11">STM5069sample</strain>
    </source>
</reference>
<keyword evidence="6" id="KW-0029">Amino-acid transport</keyword>
<dbReference type="NCBIfam" id="TIGR01726">
    <property type="entry name" value="HEQRo_perm_3TM"/>
    <property type="match status" value="1"/>
</dbReference>
<feature type="transmembrane region" description="Helical" evidence="9">
    <location>
        <begin position="183"/>
        <end position="205"/>
    </location>
</feature>
<evidence type="ECO:0000256" key="2">
    <source>
        <dbReference type="ARBA" id="ARBA00010072"/>
    </source>
</evidence>
<keyword evidence="5 9" id="KW-0812">Transmembrane</keyword>
<dbReference type="PANTHER" id="PTHR30614:SF0">
    <property type="entry name" value="L-CYSTINE TRANSPORT SYSTEM PERMEASE PROTEIN TCYL"/>
    <property type="match status" value="1"/>
</dbReference>
<evidence type="ECO:0000259" key="10">
    <source>
        <dbReference type="PROSITE" id="PS50928"/>
    </source>
</evidence>
<dbReference type="InterPro" id="IPR000515">
    <property type="entry name" value="MetI-like"/>
</dbReference>
<evidence type="ECO:0000256" key="5">
    <source>
        <dbReference type="ARBA" id="ARBA00022692"/>
    </source>
</evidence>
<feature type="transmembrane region" description="Helical" evidence="9">
    <location>
        <begin position="20"/>
        <end position="49"/>
    </location>
</feature>
<dbReference type="InterPro" id="IPR043429">
    <property type="entry name" value="ArtM/GltK/GlnP/TcyL/YhdX-like"/>
</dbReference>
<dbReference type="PANTHER" id="PTHR30614">
    <property type="entry name" value="MEMBRANE COMPONENT OF AMINO ACID ABC TRANSPORTER"/>
    <property type="match status" value="1"/>
</dbReference>
<keyword evidence="8 9" id="KW-0472">Membrane</keyword>
<evidence type="ECO:0000256" key="6">
    <source>
        <dbReference type="ARBA" id="ARBA00022970"/>
    </source>
</evidence>
<gene>
    <name evidence="11" type="ORF">MES5069_250097</name>
</gene>
<dbReference type="Proteomes" id="UP001153050">
    <property type="component" value="Unassembled WGS sequence"/>
</dbReference>
<evidence type="ECO:0000256" key="8">
    <source>
        <dbReference type="ARBA" id="ARBA00023136"/>
    </source>
</evidence>
<evidence type="ECO:0000256" key="7">
    <source>
        <dbReference type="ARBA" id="ARBA00022989"/>
    </source>
</evidence>
<evidence type="ECO:0000256" key="4">
    <source>
        <dbReference type="ARBA" id="ARBA00022475"/>
    </source>
</evidence>
<comment type="caution">
    <text evidence="11">The sequence shown here is derived from an EMBL/GenBank/DDBJ whole genome shotgun (WGS) entry which is preliminary data.</text>
</comment>
<dbReference type="SUPFAM" id="SSF161098">
    <property type="entry name" value="MetI-like"/>
    <property type="match status" value="1"/>
</dbReference>
<accession>A0ABN8JT32</accession>
<dbReference type="Gene3D" id="1.10.3720.10">
    <property type="entry name" value="MetI-like"/>
    <property type="match status" value="1"/>
</dbReference>
<keyword evidence="7 9" id="KW-1133">Transmembrane helix</keyword>
<feature type="domain" description="ABC transmembrane type-1" evidence="10">
    <location>
        <begin position="25"/>
        <end position="213"/>
    </location>
</feature>
<keyword evidence="3 9" id="KW-0813">Transport</keyword>
<dbReference type="CDD" id="cd06261">
    <property type="entry name" value="TM_PBP2"/>
    <property type="match status" value="1"/>
</dbReference>
<dbReference type="EMBL" id="CAKXZT010000119">
    <property type="protein sequence ID" value="CAH2400331.1"/>
    <property type="molecule type" value="Genomic_DNA"/>
</dbReference>
<feature type="transmembrane region" description="Helical" evidence="9">
    <location>
        <begin position="138"/>
        <end position="163"/>
    </location>
</feature>
<feature type="transmembrane region" description="Helical" evidence="9">
    <location>
        <begin position="70"/>
        <end position="89"/>
    </location>
</feature>
<keyword evidence="4" id="KW-1003">Cell membrane</keyword>
<comment type="subcellular location">
    <subcellularLocation>
        <location evidence="1">Cell inner membrane</location>
        <topology evidence="1">Multi-pass membrane protein</topology>
    </subcellularLocation>
    <subcellularLocation>
        <location evidence="9">Cell membrane</location>
        <topology evidence="9">Multi-pass membrane protein</topology>
    </subcellularLocation>
</comment>
<sequence length="223" mass="25106">MIGMNGYQFYWSIVWDSLPLLLAGAWVTIQITILAFIVGTLIAMPMAVARQQGEGWAYRFSTWWVELSRNTPAVFQLYLFYFGLGAFHINIPSYAAVLIAVSFNNAGYMTEIFRGGLNAIPRQQLSASRSLGMTSPQSFIHVIFPQMFKVIFLAYVTQGIWGMLNTSLGMLVGLQELSGATQYAQSASFRTFEFFLVTALIYYLIAKGLQFSSQIAFRLIYRS</sequence>
<name>A0ABN8JT32_9HYPH</name>
<comment type="similarity">
    <text evidence="2">Belongs to the binding-protein-dependent transport system permease family. HisMQ subfamily.</text>
</comment>
<evidence type="ECO:0000256" key="1">
    <source>
        <dbReference type="ARBA" id="ARBA00004429"/>
    </source>
</evidence>
<evidence type="ECO:0000256" key="9">
    <source>
        <dbReference type="RuleBase" id="RU363032"/>
    </source>
</evidence>
<dbReference type="PROSITE" id="PS50928">
    <property type="entry name" value="ABC_TM1"/>
    <property type="match status" value="1"/>
</dbReference>
<keyword evidence="12" id="KW-1185">Reference proteome</keyword>
<proteinExistence type="inferred from homology"/>
<dbReference type="Pfam" id="PF00528">
    <property type="entry name" value="BPD_transp_1"/>
    <property type="match status" value="1"/>
</dbReference>
<dbReference type="InterPro" id="IPR035906">
    <property type="entry name" value="MetI-like_sf"/>
</dbReference>
<dbReference type="InterPro" id="IPR010065">
    <property type="entry name" value="AA_ABC_transptr_permease_3TM"/>
</dbReference>
<evidence type="ECO:0000256" key="3">
    <source>
        <dbReference type="ARBA" id="ARBA00022448"/>
    </source>
</evidence>
<organism evidence="11 12">
    <name type="scientific">Mesorhizobium escarrei</name>
    <dbReference type="NCBI Taxonomy" id="666018"/>
    <lineage>
        <taxon>Bacteria</taxon>
        <taxon>Pseudomonadati</taxon>
        <taxon>Pseudomonadota</taxon>
        <taxon>Alphaproteobacteria</taxon>
        <taxon>Hyphomicrobiales</taxon>
        <taxon>Phyllobacteriaceae</taxon>
        <taxon>Mesorhizobium</taxon>
    </lineage>
</organism>
<evidence type="ECO:0000313" key="11">
    <source>
        <dbReference type="EMBL" id="CAH2400331.1"/>
    </source>
</evidence>
<evidence type="ECO:0000313" key="12">
    <source>
        <dbReference type="Proteomes" id="UP001153050"/>
    </source>
</evidence>